<name>A0AAD7DGA4_MYCRO</name>
<keyword evidence="2" id="KW-1185">Reference proteome</keyword>
<dbReference type="EMBL" id="JARKIE010000062">
    <property type="protein sequence ID" value="KAJ7690891.1"/>
    <property type="molecule type" value="Genomic_DNA"/>
</dbReference>
<organism evidence="1 2">
    <name type="scientific">Mycena rosella</name>
    <name type="common">Pink bonnet</name>
    <name type="synonym">Agaricus rosellus</name>
    <dbReference type="NCBI Taxonomy" id="1033263"/>
    <lineage>
        <taxon>Eukaryota</taxon>
        <taxon>Fungi</taxon>
        <taxon>Dikarya</taxon>
        <taxon>Basidiomycota</taxon>
        <taxon>Agaricomycotina</taxon>
        <taxon>Agaricomycetes</taxon>
        <taxon>Agaricomycetidae</taxon>
        <taxon>Agaricales</taxon>
        <taxon>Marasmiineae</taxon>
        <taxon>Mycenaceae</taxon>
        <taxon>Mycena</taxon>
    </lineage>
</organism>
<protein>
    <submittedName>
        <fullName evidence="1">Uncharacterized protein</fullName>
    </submittedName>
</protein>
<dbReference type="Proteomes" id="UP001221757">
    <property type="component" value="Unassembled WGS sequence"/>
</dbReference>
<evidence type="ECO:0000313" key="2">
    <source>
        <dbReference type="Proteomes" id="UP001221757"/>
    </source>
</evidence>
<reference evidence="1" key="1">
    <citation type="submission" date="2023-03" db="EMBL/GenBank/DDBJ databases">
        <title>Massive genome expansion in bonnet fungi (Mycena s.s.) driven by repeated elements and novel gene families across ecological guilds.</title>
        <authorList>
            <consortium name="Lawrence Berkeley National Laboratory"/>
            <person name="Harder C.B."/>
            <person name="Miyauchi S."/>
            <person name="Viragh M."/>
            <person name="Kuo A."/>
            <person name="Thoen E."/>
            <person name="Andreopoulos B."/>
            <person name="Lu D."/>
            <person name="Skrede I."/>
            <person name="Drula E."/>
            <person name="Henrissat B."/>
            <person name="Morin E."/>
            <person name="Kohler A."/>
            <person name="Barry K."/>
            <person name="LaButti K."/>
            <person name="Morin E."/>
            <person name="Salamov A."/>
            <person name="Lipzen A."/>
            <person name="Mereny Z."/>
            <person name="Hegedus B."/>
            <person name="Baldrian P."/>
            <person name="Stursova M."/>
            <person name="Weitz H."/>
            <person name="Taylor A."/>
            <person name="Grigoriev I.V."/>
            <person name="Nagy L.G."/>
            <person name="Martin F."/>
            <person name="Kauserud H."/>
        </authorList>
    </citation>
    <scope>NUCLEOTIDE SEQUENCE</scope>
    <source>
        <strain evidence="1">CBHHK067</strain>
    </source>
</reference>
<comment type="caution">
    <text evidence="1">The sequence shown here is derived from an EMBL/GenBank/DDBJ whole genome shotgun (WGS) entry which is preliminary data.</text>
</comment>
<accession>A0AAD7DGA4</accession>
<dbReference type="AlphaFoldDB" id="A0AAD7DGA4"/>
<evidence type="ECO:0000313" key="1">
    <source>
        <dbReference type="EMBL" id="KAJ7690891.1"/>
    </source>
</evidence>
<gene>
    <name evidence="1" type="ORF">B0H17DRAFT_1179776</name>
</gene>
<sequence>MKLLDSPPSSESTERLIGALQGCFSDLLRTQKAQTDKLHKAVEALQQKPPVADKKNIFWKQYQSLADEHDKELLQKFGTDLDTSLIFYTCPLGRRSSAGTSLDGDSDEAAKNNRILQGVSELLVQLADTILTGSHHERVDFDWGSPDKIDGLESSFVADWQPGYVLEAP</sequence>
<proteinExistence type="predicted"/>